<dbReference type="EMBL" id="CAJVCH010107123">
    <property type="protein sequence ID" value="CAG7724221.1"/>
    <property type="molecule type" value="Genomic_DNA"/>
</dbReference>
<dbReference type="InterPro" id="IPR019576">
    <property type="entry name" value="Pyridoxamine_oxidase_dimer_C"/>
</dbReference>
<proteinExistence type="inferred from homology"/>
<keyword evidence="6" id="KW-1185">Reference proteome</keyword>
<accession>A0A8J2JTR0</accession>
<evidence type="ECO:0000313" key="5">
    <source>
        <dbReference type="EMBL" id="CAG7724221.1"/>
    </source>
</evidence>
<comment type="caution">
    <text evidence="5">The sequence shown here is derived from an EMBL/GenBank/DDBJ whole genome shotgun (WGS) entry which is preliminary data.</text>
</comment>
<dbReference type="Pfam" id="PF01243">
    <property type="entry name" value="PNPOx_N"/>
    <property type="match status" value="1"/>
</dbReference>
<gene>
    <name evidence="5" type="ORF">AFUS01_LOCUS13256</name>
</gene>
<protein>
    <recommendedName>
        <fullName evidence="7">Pyridoxal 5'-phosphate synthase</fullName>
    </recommendedName>
</protein>
<evidence type="ECO:0000259" key="4">
    <source>
        <dbReference type="Pfam" id="PF10590"/>
    </source>
</evidence>
<feature type="domain" description="Pyridoxine 5'-phosphate oxidase dimerisation C-terminal" evidence="4">
    <location>
        <begin position="171"/>
        <end position="219"/>
    </location>
</feature>
<evidence type="ECO:0008006" key="7">
    <source>
        <dbReference type="Google" id="ProtNLM"/>
    </source>
</evidence>
<comment type="function">
    <text evidence="1">Catalyzes the oxidation of either pyridoxine 5'-phosphate (PNP) or pyridoxamine 5'-phosphate (PMP) into pyridoxal 5'-phosphate (PLP).</text>
</comment>
<dbReference type="PIRSF" id="PIRSF000190">
    <property type="entry name" value="Pyd_amn-ph_oxd"/>
    <property type="match status" value="1"/>
</dbReference>
<organism evidence="5 6">
    <name type="scientific">Allacma fusca</name>
    <dbReference type="NCBI Taxonomy" id="39272"/>
    <lineage>
        <taxon>Eukaryota</taxon>
        <taxon>Metazoa</taxon>
        <taxon>Ecdysozoa</taxon>
        <taxon>Arthropoda</taxon>
        <taxon>Hexapoda</taxon>
        <taxon>Collembola</taxon>
        <taxon>Symphypleona</taxon>
        <taxon>Sminthuridae</taxon>
        <taxon>Allacma</taxon>
    </lineage>
</organism>
<reference evidence="5" key="1">
    <citation type="submission" date="2021-06" db="EMBL/GenBank/DDBJ databases">
        <authorList>
            <person name="Hodson N. C."/>
            <person name="Mongue J. A."/>
            <person name="Jaron S. K."/>
        </authorList>
    </citation>
    <scope>NUCLEOTIDE SEQUENCE</scope>
</reference>
<dbReference type="GO" id="GO:0010181">
    <property type="term" value="F:FMN binding"/>
    <property type="evidence" value="ECO:0007669"/>
    <property type="project" value="InterPro"/>
</dbReference>
<feature type="domain" description="Pyridoxamine 5'-phosphate oxidase N-terminal" evidence="3">
    <location>
        <begin position="31"/>
        <end position="150"/>
    </location>
</feature>
<dbReference type="NCBIfam" id="NF004231">
    <property type="entry name" value="PRK05679.1"/>
    <property type="match status" value="1"/>
</dbReference>
<evidence type="ECO:0000259" key="3">
    <source>
        <dbReference type="Pfam" id="PF01243"/>
    </source>
</evidence>
<evidence type="ECO:0000313" key="6">
    <source>
        <dbReference type="Proteomes" id="UP000708208"/>
    </source>
</evidence>
<dbReference type="PANTHER" id="PTHR10851:SF4">
    <property type="entry name" value="PYRIDOXAL 5'-PHOSPHATE SYNTHASE"/>
    <property type="match status" value="1"/>
</dbReference>
<dbReference type="InterPro" id="IPR000659">
    <property type="entry name" value="Pyridox_Oxase"/>
</dbReference>
<name>A0A8J2JTR0_9HEXA</name>
<evidence type="ECO:0000256" key="2">
    <source>
        <dbReference type="ARBA" id="ARBA00007301"/>
    </source>
</evidence>
<dbReference type="AlphaFoldDB" id="A0A8J2JTR0"/>
<dbReference type="Pfam" id="PF10590">
    <property type="entry name" value="PNP_phzG_C"/>
    <property type="match status" value="1"/>
</dbReference>
<dbReference type="PANTHER" id="PTHR10851">
    <property type="entry name" value="PYRIDOXINE-5-PHOSPHATE OXIDASE"/>
    <property type="match status" value="1"/>
</dbReference>
<dbReference type="OrthoDB" id="303614at2759"/>
<dbReference type="GO" id="GO:0008615">
    <property type="term" value="P:pyridoxine biosynthetic process"/>
    <property type="evidence" value="ECO:0007669"/>
    <property type="project" value="InterPro"/>
</dbReference>
<dbReference type="GO" id="GO:0004733">
    <property type="term" value="F:pyridoxamine phosphate oxidase activity"/>
    <property type="evidence" value="ECO:0007669"/>
    <property type="project" value="InterPro"/>
</dbReference>
<sequence length="251" mass="29267">METITLETKNPMELFKSWYAEAKSCQDNLMPERMTLGTMGKDGFPNARTVILRGLDDAGFKMYWNKHSQKSQELEINNRASLVLVWIYRTLEGALGFRQVRVQGRVEDLPQSEVDAYFESEPDIAKVRAIVQIQSRVITDEQREEIRRKFEELCTQVQENHIKLECPQGYVGCFLRPSMIEFYQGQRDTVNDRVRFRLDDGNSCCSEATLPGDDGWKSENKEEVNRSVKHNFDNCQNQPFINKIRRPNPEF</sequence>
<comment type="similarity">
    <text evidence="2">Belongs to the pyridoxamine 5'-phosphate oxidase family.</text>
</comment>
<evidence type="ECO:0000256" key="1">
    <source>
        <dbReference type="ARBA" id="ARBA00003691"/>
    </source>
</evidence>
<dbReference type="InterPro" id="IPR011576">
    <property type="entry name" value="Pyridox_Oxase_N"/>
</dbReference>
<dbReference type="Proteomes" id="UP000708208">
    <property type="component" value="Unassembled WGS sequence"/>
</dbReference>